<keyword evidence="2" id="KW-1133">Transmembrane helix</keyword>
<evidence type="ECO:0000256" key="2">
    <source>
        <dbReference type="SAM" id="Phobius"/>
    </source>
</evidence>
<protein>
    <recommendedName>
        <fullName evidence="5">DUF2993 domain-containing protein</fullName>
    </recommendedName>
</protein>
<feature type="region of interest" description="Disordered" evidence="1">
    <location>
        <begin position="1"/>
        <end position="100"/>
    </location>
</feature>
<accession>A0ABN0YVN2</accession>
<dbReference type="EMBL" id="BAAABX010000044">
    <property type="protein sequence ID" value="GAA0413469.1"/>
    <property type="molecule type" value="Genomic_DNA"/>
</dbReference>
<reference evidence="3 4" key="1">
    <citation type="journal article" date="2019" name="Int. J. Syst. Evol. Microbiol.">
        <title>The Global Catalogue of Microorganisms (GCM) 10K type strain sequencing project: providing services to taxonomists for standard genome sequencing and annotation.</title>
        <authorList>
            <consortium name="The Broad Institute Genomics Platform"/>
            <consortium name="The Broad Institute Genome Sequencing Center for Infectious Disease"/>
            <person name="Wu L."/>
            <person name="Ma J."/>
        </authorList>
    </citation>
    <scope>NUCLEOTIDE SEQUENCE [LARGE SCALE GENOMIC DNA]</scope>
    <source>
        <strain evidence="3 4">JCM 4788</strain>
    </source>
</reference>
<evidence type="ECO:0000313" key="3">
    <source>
        <dbReference type="EMBL" id="GAA0413469.1"/>
    </source>
</evidence>
<organism evidence="3 4">
    <name type="scientific">Streptomyces luteireticuli</name>
    <dbReference type="NCBI Taxonomy" id="173858"/>
    <lineage>
        <taxon>Bacteria</taxon>
        <taxon>Bacillati</taxon>
        <taxon>Actinomycetota</taxon>
        <taxon>Actinomycetes</taxon>
        <taxon>Kitasatosporales</taxon>
        <taxon>Streptomycetaceae</taxon>
        <taxon>Streptomyces</taxon>
    </lineage>
</organism>
<evidence type="ECO:0000256" key="1">
    <source>
        <dbReference type="SAM" id="MobiDB-lite"/>
    </source>
</evidence>
<feature type="transmembrane region" description="Helical" evidence="2">
    <location>
        <begin position="103"/>
        <end position="124"/>
    </location>
</feature>
<dbReference type="Proteomes" id="UP001500879">
    <property type="component" value="Unassembled WGS sequence"/>
</dbReference>
<sequence length="437" mass="47981">MRTPIRMPSLPPNPLPPNPYDELAALADPDPTPPLTRPDGDAVTQEIPLPRQDTEKESDELPIPLKCGENDDDSWSPPDHRRTGRRRRGGRSRRRKRRSPFSAVPRTLKLLLGLLFCAGFLVLADRCAAMYAEKKAQQELQKQLHLAAAPQVDIHGFPFLTQVLDKRLERVDVTVPHVAADRVSLAKVRASASDIRLTGDLPRDIRGAVIGDLDGEAELSFDDMNRELAASEVKFSRLDDSSVSADGKLTVAGQELRVRARAQVRMAGNSELSTDIDDMSVDVPGIATYRPGKGKGLTLHRETAERISRDAARVKALLSVPAVVERLGVPDEAIAVALRDEEKLHELTGAPRFVERLTHVNLVDVVIAHPWLLRRIGIDPGLVAGLIHLRPPELSDHLSFSFKLPKEAKGLQLRGVKVDKSGIRASLSGMELAVGRT</sequence>
<proteinExistence type="predicted"/>
<dbReference type="Pfam" id="PF11209">
    <property type="entry name" value="LmeA"/>
    <property type="match status" value="1"/>
</dbReference>
<gene>
    <name evidence="3" type="ORF">GCM10010357_38300</name>
</gene>
<evidence type="ECO:0000313" key="4">
    <source>
        <dbReference type="Proteomes" id="UP001500879"/>
    </source>
</evidence>
<feature type="compositionally biased region" description="Basic residues" evidence="1">
    <location>
        <begin position="82"/>
        <end position="99"/>
    </location>
</feature>
<evidence type="ECO:0008006" key="5">
    <source>
        <dbReference type="Google" id="ProtNLM"/>
    </source>
</evidence>
<feature type="compositionally biased region" description="Pro residues" evidence="1">
    <location>
        <begin position="9"/>
        <end position="19"/>
    </location>
</feature>
<comment type="caution">
    <text evidence="3">The sequence shown here is derived from an EMBL/GenBank/DDBJ whole genome shotgun (WGS) entry which is preliminary data.</text>
</comment>
<keyword evidence="2" id="KW-0812">Transmembrane</keyword>
<dbReference type="InterPro" id="IPR021373">
    <property type="entry name" value="DUF2993"/>
</dbReference>
<name>A0ABN0YVN2_9ACTN</name>
<keyword evidence="2" id="KW-0472">Membrane</keyword>
<keyword evidence="4" id="KW-1185">Reference proteome</keyword>